<sequence>MYYSPFKITDIIISSIKENDEQEKPLTKEVQVEISGPLKRICIIIIFIHTHTTHATTNHTPFEVVYGRKRKIPLDLVMENETEQMKKFMMEDMVMLNQPQMKKGLSKKLSPKWDGPYIIQDKLGPENYKIKKYNQPNSNSKSVHHNRLKRFFGSHFSQIDDSVFFYQSKNNKNLVKRRKHKKIVRAKINKNLYKTSETQQRNEVQNKQQEFLVNSSESVQESADEDDETFKPNHYFQAKLNGSNNQPDDSQNQPRLSKRKTKPVDRLKYIVNLLKNIL</sequence>
<evidence type="ECO:0000313" key="4">
    <source>
        <dbReference type="Proteomes" id="UP000663879"/>
    </source>
</evidence>
<feature type="domain" description="Integrase p58-like C-terminal" evidence="2">
    <location>
        <begin position="115"/>
        <end position="150"/>
    </location>
</feature>
<organism evidence="3 4">
    <name type="scientific">Brachionus calyciflorus</name>
    <dbReference type="NCBI Taxonomy" id="104777"/>
    <lineage>
        <taxon>Eukaryota</taxon>
        <taxon>Metazoa</taxon>
        <taxon>Spiralia</taxon>
        <taxon>Gnathifera</taxon>
        <taxon>Rotifera</taxon>
        <taxon>Eurotatoria</taxon>
        <taxon>Monogononta</taxon>
        <taxon>Pseudotrocha</taxon>
        <taxon>Ploima</taxon>
        <taxon>Brachionidae</taxon>
        <taxon>Brachionus</taxon>
    </lineage>
</organism>
<feature type="region of interest" description="Disordered" evidence="1">
    <location>
        <begin position="238"/>
        <end position="262"/>
    </location>
</feature>
<accession>A0A813UV38</accession>
<reference evidence="3" key="1">
    <citation type="submission" date="2021-02" db="EMBL/GenBank/DDBJ databases">
        <authorList>
            <person name="Nowell W R."/>
        </authorList>
    </citation>
    <scope>NUCLEOTIDE SEQUENCE</scope>
    <source>
        <strain evidence="3">Ploen Becks lab</strain>
    </source>
</reference>
<comment type="caution">
    <text evidence="3">The sequence shown here is derived from an EMBL/GenBank/DDBJ whole genome shotgun (WGS) entry which is preliminary data.</text>
</comment>
<dbReference type="Pfam" id="PF22938">
    <property type="entry name" value="Integrase_p58_C"/>
    <property type="match status" value="1"/>
</dbReference>
<evidence type="ECO:0000259" key="2">
    <source>
        <dbReference type="Pfam" id="PF22938"/>
    </source>
</evidence>
<dbReference type="EMBL" id="CAJNOC010001093">
    <property type="protein sequence ID" value="CAF0834310.1"/>
    <property type="molecule type" value="Genomic_DNA"/>
</dbReference>
<gene>
    <name evidence="3" type="ORF">OXX778_LOCUS8126</name>
</gene>
<keyword evidence="4" id="KW-1185">Reference proteome</keyword>
<dbReference type="AlphaFoldDB" id="A0A813UV38"/>
<dbReference type="InterPro" id="IPR054465">
    <property type="entry name" value="Integrase_p58-like_C"/>
</dbReference>
<dbReference type="OrthoDB" id="441971at2759"/>
<protein>
    <recommendedName>
        <fullName evidence="2">Integrase p58-like C-terminal domain-containing protein</fullName>
    </recommendedName>
</protein>
<feature type="compositionally biased region" description="Polar residues" evidence="1">
    <location>
        <begin position="240"/>
        <end position="255"/>
    </location>
</feature>
<evidence type="ECO:0000313" key="3">
    <source>
        <dbReference type="EMBL" id="CAF0834310.1"/>
    </source>
</evidence>
<dbReference type="Proteomes" id="UP000663879">
    <property type="component" value="Unassembled WGS sequence"/>
</dbReference>
<proteinExistence type="predicted"/>
<evidence type="ECO:0000256" key="1">
    <source>
        <dbReference type="SAM" id="MobiDB-lite"/>
    </source>
</evidence>
<name>A0A813UV38_9BILA</name>